<sequence>MFGLDHVVIRINLEADSQKEDRKRRHIFRFKGVWSKDDRCEEPVIKSWKGYSNHKYNQVKAMRPIFFSGIRQRRWRHERKSSANVTVAVVQSWSGSRS</sequence>
<protein>
    <submittedName>
        <fullName evidence="1">Uncharacterized protein</fullName>
    </submittedName>
</protein>
<organism evidence="1 2">
    <name type="scientific">Pisum sativum</name>
    <name type="common">Garden pea</name>
    <name type="synonym">Lathyrus oleraceus</name>
    <dbReference type="NCBI Taxonomy" id="3888"/>
    <lineage>
        <taxon>Eukaryota</taxon>
        <taxon>Viridiplantae</taxon>
        <taxon>Streptophyta</taxon>
        <taxon>Embryophyta</taxon>
        <taxon>Tracheophyta</taxon>
        <taxon>Spermatophyta</taxon>
        <taxon>Magnoliopsida</taxon>
        <taxon>eudicotyledons</taxon>
        <taxon>Gunneridae</taxon>
        <taxon>Pentapetalae</taxon>
        <taxon>rosids</taxon>
        <taxon>fabids</taxon>
        <taxon>Fabales</taxon>
        <taxon>Fabaceae</taxon>
        <taxon>Papilionoideae</taxon>
        <taxon>50 kb inversion clade</taxon>
        <taxon>NPAAA clade</taxon>
        <taxon>Hologalegina</taxon>
        <taxon>IRL clade</taxon>
        <taxon>Fabeae</taxon>
        <taxon>Lathyrus</taxon>
    </lineage>
</organism>
<dbReference type="AlphaFoldDB" id="A0A9D5GZE1"/>
<dbReference type="Proteomes" id="UP001058974">
    <property type="component" value="Chromosome 1"/>
</dbReference>
<comment type="caution">
    <text evidence="1">The sequence shown here is derived from an EMBL/GenBank/DDBJ whole genome shotgun (WGS) entry which is preliminary data.</text>
</comment>
<keyword evidence="2" id="KW-1185">Reference proteome</keyword>
<dbReference type="EMBL" id="JAMSHJ010000001">
    <property type="protein sequence ID" value="KAI5446910.1"/>
    <property type="molecule type" value="Genomic_DNA"/>
</dbReference>
<dbReference type="Gramene" id="Psat01G0467100-T1">
    <property type="protein sequence ID" value="KAI5446910.1"/>
    <property type="gene ID" value="KIW84_014671"/>
</dbReference>
<evidence type="ECO:0000313" key="2">
    <source>
        <dbReference type="Proteomes" id="UP001058974"/>
    </source>
</evidence>
<evidence type="ECO:0000313" key="1">
    <source>
        <dbReference type="EMBL" id="KAI5446910.1"/>
    </source>
</evidence>
<proteinExistence type="predicted"/>
<gene>
    <name evidence="1" type="ORF">KIW84_014671</name>
</gene>
<reference evidence="1 2" key="1">
    <citation type="journal article" date="2022" name="Nat. Genet.">
        <title>Improved pea reference genome and pan-genome highlight genomic features and evolutionary characteristics.</title>
        <authorList>
            <person name="Yang T."/>
            <person name="Liu R."/>
            <person name="Luo Y."/>
            <person name="Hu S."/>
            <person name="Wang D."/>
            <person name="Wang C."/>
            <person name="Pandey M.K."/>
            <person name="Ge S."/>
            <person name="Xu Q."/>
            <person name="Li N."/>
            <person name="Li G."/>
            <person name="Huang Y."/>
            <person name="Saxena R.K."/>
            <person name="Ji Y."/>
            <person name="Li M."/>
            <person name="Yan X."/>
            <person name="He Y."/>
            <person name="Liu Y."/>
            <person name="Wang X."/>
            <person name="Xiang C."/>
            <person name="Varshney R.K."/>
            <person name="Ding H."/>
            <person name="Gao S."/>
            <person name="Zong X."/>
        </authorList>
    </citation>
    <scope>NUCLEOTIDE SEQUENCE [LARGE SCALE GENOMIC DNA]</scope>
    <source>
        <strain evidence="1 2">cv. Zhongwan 6</strain>
    </source>
</reference>
<accession>A0A9D5GZE1</accession>
<name>A0A9D5GZE1_PEA</name>